<evidence type="ECO:0000256" key="5">
    <source>
        <dbReference type="ARBA" id="ARBA00022801"/>
    </source>
</evidence>
<accession>I2H3R9</accession>
<sequence length="306" mass="34702">MEETHRVNCAQGILISLAHDSKVNNCRMVLNVYLPKQYYAPNAAEKTKEKPIPTIYFLDGLSADQNHAPETSFIQWQADIYGFAVVFPDTSPRGEEVPDFKDIFELGQSGGYYINASKEPFAKYYNMFDYVHKEMPNELTTYFNKISPVRVDFLENVSIIGHSMGGMGSLMGYLKTFPHYKSCSAIAPLTNPTSEDSKAGHMGLHTYLKNPEVEGFEWDPCYLIKDKKFTEENVKGHSILVTQGTTDPIIETELHSDRLVEYAKGTPWQGKIIYQFMEGFDHGSYLIATEIPNHAKYHAKRLGLTE</sequence>
<dbReference type="Pfam" id="PF00756">
    <property type="entry name" value="Esterase"/>
    <property type="match status" value="1"/>
</dbReference>
<dbReference type="SUPFAM" id="SSF53474">
    <property type="entry name" value="alpha/beta-Hydrolases"/>
    <property type="match status" value="1"/>
</dbReference>
<dbReference type="RefSeq" id="XP_004180540.1">
    <property type="nucleotide sequence ID" value="XM_004180492.1"/>
</dbReference>
<comment type="similarity">
    <text evidence="1">Belongs to the esterase D family.</text>
</comment>
<dbReference type="InterPro" id="IPR029058">
    <property type="entry name" value="AB_hydrolase_fold"/>
</dbReference>
<feature type="active site" description="Charge relay system" evidence="6">
    <location>
        <position position="247"/>
    </location>
</feature>
<evidence type="ECO:0000256" key="4">
    <source>
        <dbReference type="ARBA" id="ARBA00022487"/>
    </source>
</evidence>
<dbReference type="InterPro" id="IPR014186">
    <property type="entry name" value="S-formylglutathione_hydrol"/>
</dbReference>
<dbReference type="Gene3D" id="3.40.50.1820">
    <property type="entry name" value="alpha/beta hydrolase"/>
    <property type="match status" value="1"/>
</dbReference>
<dbReference type="InParanoid" id="I2H3R9"/>
<dbReference type="GeneID" id="14496057"/>
<dbReference type="GO" id="GO:0052689">
    <property type="term" value="F:carboxylic ester hydrolase activity"/>
    <property type="evidence" value="ECO:0007669"/>
    <property type="project" value="UniProtKB-KW"/>
</dbReference>
<dbReference type="KEGG" id="tbl:TBLA_0D05270"/>
<evidence type="ECO:0000313" key="8">
    <source>
        <dbReference type="Proteomes" id="UP000002866"/>
    </source>
</evidence>
<dbReference type="GO" id="GO:0005829">
    <property type="term" value="C:cytosol"/>
    <property type="evidence" value="ECO:0007669"/>
    <property type="project" value="TreeGrafter"/>
</dbReference>
<dbReference type="AlphaFoldDB" id="I2H3R9"/>
<evidence type="ECO:0000256" key="6">
    <source>
        <dbReference type="PIRSR" id="PIRSR614186-1"/>
    </source>
</evidence>
<gene>
    <name evidence="7" type="primary">TBLA0D05270</name>
    <name evidence="7" type="ORF">TBLA_0D05270</name>
</gene>
<dbReference type="InterPro" id="IPR000801">
    <property type="entry name" value="Esterase-like"/>
</dbReference>
<proteinExistence type="inferred from homology"/>
<evidence type="ECO:0000313" key="7">
    <source>
        <dbReference type="EMBL" id="CCH61021.1"/>
    </source>
</evidence>
<organism evidence="7 8">
    <name type="scientific">Henningerozyma blattae (strain ATCC 34711 / CBS 6284 / DSM 70876 / NBRC 10599 / NRRL Y-10934 / UCD 77-7)</name>
    <name type="common">Yeast</name>
    <name type="synonym">Tetrapisispora blattae</name>
    <dbReference type="NCBI Taxonomy" id="1071380"/>
    <lineage>
        <taxon>Eukaryota</taxon>
        <taxon>Fungi</taxon>
        <taxon>Dikarya</taxon>
        <taxon>Ascomycota</taxon>
        <taxon>Saccharomycotina</taxon>
        <taxon>Saccharomycetes</taxon>
        <taxon>Saccharomycetales</taxon>
        <taxon>Saccharomycetaceae</taxon>
        <taxon>Henningerozyma</taxon>
    </lineage>
</organism>
<dbReference type="PANTHER" id="PTHR10061:SF0">
    <property type="entry name" value="S-FORMYLGLUTATHIONE HYDROLASE"/>
    <property type="match status" value="1"/>
</dbReference>
<dbReference type="STRING" id="1071380.I2H3R9"/>
<dbReference type="OrthoDB" id="420518at2759"/>
<dbReference type="EC" id="3.1.2.12" evidence="2"/>
<keyword evidence="8" id="KW-1185">Reference proteome</keyword>
<dbReference type="eggNOG" id="KOG3101">
    <property type="taxonomic scope" value="Eukaryota"/>
</dbReference>
<protein>
    <recommendedName>
        <fullName evidence="3">S-formylglutathione hydrolase</fullName>
        <ecNumber evidence="2">3.1.2.12</ecNumber>
    </recommendedName>
</protein>
<dbReference type="GO" id="GO:0018738">
    <property type="term" value="F:S-formylglutathione hydrolase activity"/>
    <property type="evidence" value="ECO:0007669"/>
    <property type="project" value="UniProtKB-EC"/>
</dbReference>
<evidence type="ECO:0000256" key="1">
    <source>
        <dbReference type="ARBA" id="ARBA00005622"/>
    </source>
</evidence>
<dbReference type="HOGENOM" id="CLU_056472_0_1_1"/>
<dbReference type="OMA" id="KRYKHES"/>
<keyword evidence="4" id="KW-0719">Serine esterase</keyword>
<feature type="active site" description="Charge relay system" evidence="6">
    <location>
        <position position="282"/>
    </location>
</feature>
<name>I2H3R9_HENB6</name>
<keyword evidence="5" id="KW-0378">Hydrolase</keyword>
<dbReference type="GO" id="GO:0046294">
    <property type="term" value="P:formaldehyde catabolic process"/>
    <property type="evidence" value="ECO:0007669"/>
    <property type="project" value="InterPro"/>
</dbReference>
<dbReference type="Proteomes" id="UP000002866">
    <property type="component" value="Chromosome 4"/>
</dbReference>
<reference evidence="7 8" key="1">
    <citation type="journal article" date="2011" name="Proc. Natl. Acad. Sci. U.S.A.">
        <title>Evolutionary erosion of yeast sex chromosomes by mating-type switching accidents.</title>
        <authorList>
            <person name="Gordon J.L."/>
            <person name="Armisen D."/>
            <person name="Proux-Wera E."/>
            <person name="Oheigeartaigh S.S."/>
            <person name="Byrne K.P."/>
            <person name="Wolfe K.H."/>
        </authorList>
    </citation>
    <scope>NUCLEOTIDE SEQUENCE [LARGE SCALE GENOMIC DNA]</scope>
    <source>
        <strain evidence="8">ATCC 34711 / CBS 6284 / DSM 70876 / NBRC 10599 / NRRL Y-10934 / UCD 77-7</strain>
    </source>
</reference>
<dbReference type="PANTHER" id="PTHR10061">
    <property type="entry name" value="S-FORMYLGLUTATHIONE HYDROLASE"/>
    <property type="match status" value="1"/>
</dbReference>
<evidence type="ECO:0000256" key="2">
    <source>
        <dbReference type="ARBA" id="ARBA00012479"/>
    </source>
</evidence>
<evidence type="ECO:0000256" key="3">
    <source>
        <dbReference type="ARBA" id="ARBA00016774"/>
    </source>
</evidence>
<feature type="active site" description="Charge relay system" evidence="6">
    <location>
        <position position="163"/>
    </location>
</feature>
<dbReference type="EMBL" id="HE806319">
    <property type="protein sequence ID" value="CCH61021.1"/>
    <property type="molecule type" value="Genomic_DNA"/>
</dbReference>